<comment type="caution">
    <text evidence="6">The sequence shown here is derived from an EMBL/GenBank/DDBJ whole genome shotgun (WGS) entry which is preliminary data.</text>
</comment>
<dbReference type="EMBL" id="BMIO01000001">
    <property type="protein sequence ID" value="GGD32735.1"/>
    <property type="molecule type" value="Genomic_DNA"/>
</dbReference>
<evidence type="ECO:0000256" key="4">
    <source>
        <dbReference type="ARBA" id="ARBA00023163"/>
    </source>
</evidence>
<dbReference type="GO" id="GO:0006351">
    <property type="term" value="P:DNA-templated transcription"/>
    <property type="evidence" value="ECO:0007669"/>
    <property type="project" value="TreeGrafter"/>
</dbReference>
<dbReference type="InterPro" id="IPR000847">
    <property type="entry name" value="LysR_HTH_N"/>
</dbReference>
<gene>
    <name evidence="6" type="ORF">GCM10010989_03490</name>
</gene>
<dbReference type="InterPro" id="IPR005119">
    <property type="entry name" value="LysR_subst-bd"/>
</dbReference>
<dbReference type="SUPFAM" id="SSF53850">
    <property type="entry name" value="Periplasmic binding protein-like II"/>
    <property type="match status" value="1"/>
</dbReference>
<evidence type="ECO:0000313" key="7">
    <source>
        <dbReference type="Proteomes" id="UP000598997"/>
    </source>
</evidence>
<evidence type="ECO:0000256" key="2">
    <source>
        <dbReference type="ARBA" id="ARBA00023015"/>
    </source>
</evidence>
<sequence length="297" mass="33037">MIGGWDGIEEFVAVARAGSFTAGAKAFGASVTHMSRAVARLEARLETQLFNRTTRSLFLTDTGRIFLEQCQRLVDEREEAIAGIASQGQPRGALRLTCSYALGERFVAPLVREFAQEHPALVVTLDLDNDVVDIVSRGYDLAVRTGHLEDSRLIATRVAQRELVTVASRHYLSSHGEPREIAELTAHDCLVGSSTQWHFRRGQTFRPRGRWHCNSGTTVVDACLAGMGVCKLPAFYVREHLAAGRLQEVLKNERPEDEPIWAIYPTRRHLSPKISGLVALLRAKLQDRLEAAKFQHA</sequence>
<dbReference type="Proteomes" id="UP000598997">
    <property type="component" value="Unassembled WGS sequence"/>
</dbReference>
<evidence type="ECO:0000259" key="5">
    <source>
        <dbReference type="PROSITE" id="PS50931"/>
    </source>
</evidence>
<keyword evidence="3" id="KW-0238">DNA-binding</keyword>
<keyword evidence="4" id="KW-0804">Transcription</keyword>
<name>A0A916Y602_9SPHN</name>
<comment type="similarity">
    <text evidence="1">Belongs to the LysR transcriptional regulatory family.</text>
</comment>
<organism evidence="6 7">
    <name type="scientific">Croceicoccus pelagius</name>
    <dbReference type="NCBI Taxonomy" id="1703341"/>
    <lineage>
        <taxon>Bacteria</taxon>
        <taxon>Pseudomonadati</taxon>
        <taxon>Pseudomonadota</taxon>
        <taxon>Alphaproteobacteria</taxon>
        <taxon>Sphingomonadales</taxon>
        <taxon>Erythrobacteraceae</taxon>
        <taxon>Croceicoccus</taxon>
    </lineage>
</organism>
<dbReference type="FunFam" id="1.10.10.10:FF:000001">
    <property type="entry name" value="LysR family transcriptional regulator"/>
    <property type="match status" value="1"/>
</dbReference>
<dbReference type="InterPro" id="IPR036390">
    <property type="entry name" value="WH_DNA-bd_sf"/>
</dbReference>
<keyword evidence="7" id="KW-1185">Reference proteome</keyword>
<feature type="domain" description="HTH lysR-type" evidence="5">
    <location>
        <begin position="11"/>
        <end position="60"/>
    </location>
</feature>
<keyword evidence="2" id="KW-0805">Transcription regulation</keyword>
<dbReference type="PROSITE" id="PS50931">
    <property type="entry name" value="HTH_LYSR"/>
    <property type="match status" value="1"/>
</dbReference>
<dbReference type="PANTHER" id="PTHR30537">
    <property type="entry name" value="HTH-TYPE TRANSCRIPTIONAL REGULATOR"/>
    <property type="match status" value="1"/>
</dbReference>
<evidence type="ECO:0000256" key="1">
    <source>
        <dbReference type="ARBA" id="ARBA00009437"/>
    </source>
</evidence>
<evidence type="ECO:0000256" key="3">
    <source>
        <dbReference type="ARBA" id="ARBA00023125"/>
    </source>
</evidence>
<dbReference type="PANTHER" id="PTHR30537:SF10">
    <property type="entry name" value="TRANSCRIPTIONAL REGULATOR-RELATED"/>
    <property type="match status" value="1"/>
</dbReference>
<evidence type="ECO:0000313" key="6">
    <source>
        <dbReference type="EMBL" id="GGD32735.1"/>
    </source>
</evidence>
<proteinExistence type="inferred from homology"/>
<reference evidence="6 7" key="1">
    <citation type="journal article" date="2014" name="Int. J. Syst. Evol. Microbiol.">
        <title>Complete genome sequence of Corynebacterium casei LMG S-19264T (=DSM 44701T), isolated from a smear-ripened cheese.</title>
        <authorList>
            <consortium name="US DOE Joint Genome Institute (JGI-PGF)"/>
            <person name="Walter F."/>
            <person name="Albersmeier A."/>
            <person name="Kalinowski J."/>
            <person name="Ruckert C."/>
        </authorList>
    </citation>
    <scope>NUCLEOTIDE SEQUENCE [LARGE SCALE GENOMIC DNA]</scope>
    <source>
        <strain evidence="6 7">CGMCC 1.15358</strain>
    </source>
</reference>
<dbReference type="Pfam" id="PF00126">
    <property type="entry name" value="HTH_1"/>
    <property type="match status" value="1"/>
</dbReference>
<dbReference type="Gene3D" id="3.40.190.290">
    <property type="match status" value="1"/>
</dbReference>
<protein>
    <submittedName>
        <fullName evidence="6">LysR family transcriptional regulator</fullName>
    </submittedName>
</protein>
<dbReference type="InterPro" id="IPR058163">
    <property type="entry name" value="LysR-type_TF_proteobact-type"/>
</dbReference>
<dbReference type="RefSeq" id="WP_172807527.1">
    <property type="nucleotide sequence ID" value="NZ_BMIO01000001.1"/>
</dbReference>
<dbReference type="Gene3D" id="1.10.10.10">
    <property type="entry name" value="Winged helix-like DNA-binding domain superfamily/Winged helix DNA-binding domain"/>
    <property type="match status" value="1"/>
</dbReference>
<dbReference type="GO" id="GO:0043565">
    <property type="term" value="F:sequence-specific DNA binding"/>
    <property type="evidence" value="ECO:0007669"/>
    <property type="project" value="TreeGrafter"/>
</dbReference>
<dbReference type="GO" id="GO:0003700">
    <property type="term" value="F:DNA-binding transcription factor activity"/>
    <property type="evidence" value="ECO:0007669"/>
    <property type="project" value="InterPro"/>
</dbReference>
<dbReference type="FunFam" id="3.40.190.290:FF:000001">
    <property type="entry name" value="Transcriptional regulator, LysR family"/>
    <property type="match status" value="1"/>
</dbReference>
<dbReference type="InterPro" id="IPR036388">
    <property type="entry name" value="WH-like_DNA-bd_sf"/>
</dbReference>
<accession>A0A916Y602</accession>
<dbReference type="Pfam" id="PF03466">
    <property type="entry name" value="LysR_substrate"/>
    <property type="match status" value="1"/>
</dbReference>
<dbReference type="SUPFAM" id="SSF46785">
    <property type="entry name" value="Winged helix' DNA-binding domain"/>
    <property type="match status" value="1"/>
</dbReference>
<dbReference type="AlphaFoldDB" id="A0A916Y602"/>